<name>A0A101M072_PICGL</name>
<dbReference type="AlphaFoldDB" id="A0A101M072"/>
<dbReference type="EMBL" id="LKAM01000005">
    <property type="protein sequence ID" value="KUM48595.1"/>
    <property type="molecule type" value="Genomic_DNA"/>
</dbReference>
<protein>
    <submittedName>
        <fullName evidence="1">Uncharacterized protein</fullName>
    </submittedName>
</protein>
<geneLocation type="mitochondrion" evidence="1"/>
<reference evidence="1" key="1">
    <citation type="journal article" date="2015" name="Genome Biol. Evol.">
        <title>Organellar Genomes of White Spruce (Picea glauca): Assembly and Annotation.</title>
        <authorList>
            <person name="Jackman S.D."/>
            <person name="Warren R.L."/>
            <person name="Gibb E.A."/>
            <person name="Vandervalk B.P."/>
            <person name="Mohamadi H."/>
            <person name="Chu J."/>
            <person name="Raymond A."/>
            <person name="Pleasance S."/>
            <person name="Coope R."/>
            <person name="Wildung M.R."/>
            <person name="Ritland C.E."/>
            <person name="Bousquet J."/>
            <person name="Jones S.J."/>
            <person name="Bohlmann J."/>
            <person name="Birol I."/>
        </authorList>
    </citation>
    <scope>NUCLEOTIDE SEQUENCE [LARGE SCALE GENOMIC DNA]</scope>
    <source>
        <tissue evidence="1">Flushing bud</tissue>
    </source>
</reference>
<organism evidence="1">
    <name type="scientific">Picea glauca</name>
    <name type="common">White spruce</name>
    <name type="synonym">Pinus glauca</name>
    <dbReference type="NCBI Taxonomy" id="3330"/>
    <lineage>
        <taxon>Eukaryota</taxon>
        <taxon>Viridiplantae</taxon>
        <taxon>Streptophyta</taxon>
        <taxon>Embryophyta</taxon>
        <taxon>Tracheophyta</taxon>
        <taxon>Spermatophyta</taxon>
        <taxon>Pinopsida</taxon>
        <taxon>Pinidae</taxon>
        <taxon>Conifers I</taxon>
        <taxon>Pinales</taxon>
        <taxon>Pinaceae</taxon>
        <taxon>Picea</taxon>
    </lineage>
</organism>
<proteinExistence type="predicted"/>
<sequence length="106" mass="12670">MDVMEMLYLRCNLFEKSCLDNWCLKKDLMKAYKLTLITRKAFPRLPGPAFSQSHILTFSHTRFPIRPHTHFLPHTHYTSNNAQYAYGRRRRKRILWVDPQRYAVGG</sequence>
<gene>
    <name evidence="1" type="ORF">ABT39_MTgene4610</name>
</gene>
<accession>A0A101M072</accession>
<keyword evidence="1" id="KW-0496">Mitochondrion</keyword>
<comment type="caution">
    <text evidence="1">The sequence shown here is derived from an EMBL/GenBank/DDBJ whole genome shotgun (WGS) entry which is preliminary data.</text>
</comment>
<evidence type="ECO:0000313" key="1">
    <source>
        <dbReference type="EMBL" id="KUM48595.1"/>
    </source>
</evidence>